<feature type="compositionally biased region" description="Polar residues" evidence="1">
    <location>
        <begin position="179"/>
        <end position="192"/>
    </location>
</feature>
<dbReference type="VEuPathDB" id="VectorBase:ISCI021785"/>
<sequence>MVYSILCVLSQYQEYAVGRRALCQTNHVSIPTLSTCNGAADRSGFGRVASWPAGRLTHKLGLQVPSHASPTTNGTPEKGRTGRGFQRPLRKPEAIIPEVEAPEASLFVQEEASSGVHISTAETSLQQTDEDGVMEREGSFQKTANMDPVQLQESLVGSSNQQLPVDEAKDSSPGREDSTLVNTIHATHNVPNGSPDRGSPIHQEIH</sequence>
<dbReference type="OrthoDB" id="6491615at2759"/>
<dbReference type="VEuPathDB" id="VectorBase:ISCW021785"/>
<name>B7Q3W0_IXOSC</name>
<protein>
    <submittedName>
        <fullName evidence="2 3">Uncharacterized protein</fullName>
    </submittedName>
</protein>
<keyword evidence="4" id="KW-1185">Reference proteome</keyword>
<dbReference type="EMBL" id="ABJB010353908">
    <property type="status" value="NOT_ANNOTATED_CDS"/>
    <property type="molecule type" value="Genomic_DNA"/>
</dbReference>
<evidence type="ECO:0000313" key="2">
    <source>
        <dbReference type="EMBL" id="EEC13532.1"/>
    </source>
</evidence>
<dbReference type="EMBL" id="ABJB010707839">
    <property type="status" value="NOT_ANNOTATED_CDS"/>
    <property type="molecule type" value="Genomic_DNA"/>
</dbReference>
<feature type="compositionally biased region" description="Polar residues" evidence="1">
    <location>
        <begin position="66"/>
        <end position="75"/>
    </location>
</feature>
<dbReference type="InParanoid" id="B7Q3W0"/>
<dbReference type="AlphaFoldDB" id="B7Q3W0"/>
<dbReference type="Proteomes" id="UP000001555">
    <property type="component" value="Unassembled WGS sequence"/>
</dbReference>
<accession>B7Q3W0</accession>
<feature type="compositionally biased region" description="Basic and acidic residues" evidence="1">
    <location>
        <begin position="166"/>
        <end position="178"/>
    </location>
</feature>
<proteinExistence type="predicted"/>
<dbReference type="EMBL" id="ABJB010600450">
    <property type="status" value="NOT_ANNOTATED_CDS"/>
    <property type="molecule type" value="Genomic_DNA"/>
</dbReference>
<evidence type="ECO:0000256" key="1">
    <source>
        <dbReference type="SAM" id="MobiDB-lite"/>
    </source>
</evidence>
<dbReference type="PaxDb" id="6945-B7Q3W0"/>
<organism>
    <name type="scientific">Ixodes scapularis</name>
    <name type="common">Black-legged tick</name>
    <name type="synonym">Deer tick</name>
    <dbReference type="NCBI Taxonomy" id="6945"/>
    <lineage>
        <taxon>Eukaryota</taxon>
        <taxon>Metazoa</taxon>
        <taxon>Ecdysozoa</taxon>
        <taxon>Arthropoda</taxon>
        <taxon>Chelicerata</taxon>
        <taxon>Arachnida</taxon>
        <taxon>Acari</taxon>
        <taxon>Parasitiformes</taxon>
        <taxon>Ixodida</taxon>
        <taxon>Ixodoidea</taxon>
        <taxon>Ixodidae</taxon>
        <taxon>Ixodinae</taxon>
        <taxon>Ixodes</taxon>
    </lineage>
</organism>
<dbReference type="EMBL" id="DS852260">
    <property type="protein sequence ID" value="EEC13532.1"/>
    <property type="molecule type" value="Genomic_DNA"/>
</dbReference>
<dbReference type="HOGENOM" id="CLU_1333243_0_0_1"/>
<reference evidence="2 4" key="1">
    <citation type="submission" date="2008-03" db="EMBL/GenBank/DDBJ databases">
        <title>Annotation of Ixodes scapularis.</title>
        <authorList>
            <consortium name="Ixodes scapularis Genome Project Consortium"/>
            <person name="Caler E."/>
            <person name="Hannick L.I."/>
            <person name="Bidwell S."/>
            <person name="Joardar V."/>
            <person name="Thiagarajan M."/>
            <person name="Amedeo P."/>
            <person name="Galinsky K.J."/>
            <person name="Schobel S."/>
            <person name="Inman J."/>
            <person name="Hostetler J."/>
            <person name="Miller J."/>
            <person name="Hammond M."/>
            <person name="Megy K."/>
            <person name="Lawson D."/>
            <person name="Kodira C."/>
            <person name="Sutton G."/>
            <person name="Meyer J."/>
            <person name="Hill C.A."/>
            <person name="Birren B."/>
            <person name="Nene V."/>
            <person name="Collins F."/>
            <person name="Alarcon-Chaidez F."/>
            <person name="Wikel S."/>
            <person name="Strausberg R."/>
        </authorList>
    </citation>
    <scope>NUCLEOTIDE SEQUENCE [LARGE SCALE GENOMIC DNA]</scope>
    <source>
        <strain evidence="4">Wikel</strain>
        <strain evidence="2">Wikel colony</strain>
    </source>
</reference>
<dbReference type="VEuPathDB" id="VectorBase:ISCP_035686"/>
<evidence type="ECO:0000313" key="4">
    <source>
        <dbReference type="Proteomes" id="UP000001555"/>
    </source>
</evidence>
<evidence type="ECO:0000313" key="3">
    <source>
        <dbReference type="EnsemblMetazoa" id="ISCW021785-PA"/>
    </source>
</evidence>
<reference evidence="3" key="2">
    <citation type="submission" date="2020-05" db="UniProtKB">
        <authorList>
            <consortium name="EnsemblMetazoa"/>
        </authorList>
    </citation>
    <scope>IDENTIFICATION</scope>
    <source>
        <strain evidence="3">wikel</strain>
    </source>
</reference>
<feature type="region of interest" description="Disordered" evidence="1">
    <location>
        <begin position="61"/>
        <end position="98"/>
    </location>
</feature>
<dbReference type="EMBL" id="ABJB010998148">
    <property type="status" value="NOT_ANNOTATED_CDS"/>
    <property type="molecule type" value="Genomic_DNA"/>
</dbReference>
<gene>
    <name evidence="2" type="ORF">IscW_ISCW021785</name>
</gene>
<feature type="region of interest" description="Disordered" evidence="1">
    <location>
        <begin position="156"/>
        <end position="206"/>
    </location>
</feature>
<dbReference type="EnsemblMetazoa" id="ISCW021785-RA">
    <property type="protein sequence ID" value="ISCW021785-PA"/>
    <property type="gene ID" value="ISCW021785"/>
</dbReference>